<dbReference type="GO" id="GO:1905941">
    <property type="term" value="P:positive regulation of gonad development"/>
    <property type="evidence" value="ECO:0007669"/>
    <property type="project" value="UniProtKB-ARBA"/>
</dbReference>
<gene>
    <name evidence="15" type="primary">Cni-cnnm-3</name>
    <name evidence="15" type="synonym">Cnig_chr_X.g23789</name>
    <name evidence="15" type="ORF">B9Z55_023789</name>
</gene>
<dbReference type="InterPro" id="IPR046342">
    <property type="entry name" value="CBS_dom_sf"/>
</dbReference>
<feature type="region of interest" description="Disordered" evidence="12">
    <location>
        <begin position="827"/>
        <end position="851"/>
    </location>
</feature>
<reference evidence="16" key="1">
    <citation type="submission" date="2017-10" db="EMBL/GenBank/DDBJ databases">
        <title>Rapid genome shrinkage in a self-fertile nematode reveals novel sperm competition proteins.</title>
        <authorList>
            <person name="Yin D."/>
            <person name="Schwarz E.M."/>
            <person name="Thomas C.G."/>
            <person name="Felde R.L."/>
            <person name="Korf I.F."/>
            <person name="Cutter A.D."/>
            <person name="Schartner C.M."/>
            <person name="Ralston E.J."/>
            <person name="Meyer B.J."/>
            <person name="Haag E.S."/>
        </authorList>
    </citation>
    <scope>NUCLEOTIDE SEQUENCE [LARGE SCALE GENOMIC DNA]</scope>
    <source>
        <strain evidence="16">JU1422</strain>
    </source>
</reference>
<keyword evidence="7 10" id="KW-0472">Membrane</keyword>
<dbReference type="OrthoDB" id="5353557at2759"/>
<protein>
    <recommendedName>
        <fullName evidence="11">Metal transporter</fullName>
    </recommendedName>
</protein>
<evidence type="ECO:0000313" key="15">
    <source>
        <dbReference type="EMBL" id="PIC17600.1"/>
    </source>
</evidence>
<dbReference type="InterPro" id="IPR000644">
    <property type="entry name" value="CBS_dom"/>
</dbReference>
<dbReference type="Gene3D" id="3.10.580.10">
    <property type="entry name" value="CBS-domain"/>
    <property type="match status" value="1"/>
</dbReference>
<evidence type="ECO:0000256" key="1">
    <source>
        <dbReference type="ARBA" id="ARBA00004141"/>
    </source>
</evidence>
<evidence type="ECO:0000256" key="10">
    <source>
        <dbReference type="PROSITE-ProRule" id="PRU01193"/>
    </source>
</evidence>
<keyword evidence="5 10" id="KW-1133">Transmembrane helix</keyword>
<evidence type="ECO:0000256" key="4">
    <source>
        <dbReference type="ARBA" id="ARBA00022737"/>
    </source>
</evidence>
<dbReference type="STRING" id="1611254.A0A2G5SR95"/>
<keyword evidence="3 10" id="KW-0812">Transmembrane</keyword>
<dbReference type="InterPro" id="IPR002550">
    <property type="entry name" value="CNNM"/>
</dbReference>
<dbReference type="Pfam" id="PF01595">
    <property type="entry name" value="CNNM"/>
    <property type="match status" value="1"/>
</dbReference>
<sequence length="851" mass="95809">MVMRPQSSPGYCNDLLEHLFMRTACRSRNIRPMLMKKWTHVLLILVFVAPLVQSRPIVTEEEKQAEATIARIAGTPKPEPYHLTKVKVSGLRLEANVGTFDKIVMGHNRKHHVVIAPNQNVRVVLFGQNFQDIGALTFTADGTCTDMRHFLEADFSSMTDLRLVAEVVFPKTAAESDIFKLCIAEKFYAEPRFSVIEDPFTTVTTEIPPAEHVMPRWLSIICLAFLLCSSALFSGLNIGLMSLSPYELQLYRASGTNSEKKYSEKILPVRKKGNQLLCTLIIGNVVVNVGISMLMDMIVGTGLGVLFGATAAIVVFGEIIPQALCVKKGLLIGAHTLPITQVLFFLMYPLTWPISKLLDVFLKEEITCSLERNKLVEMLKLSEKTIIGGQTDEFKMVLGALELYDKTVATAMTRYEDMFMLPDTLNLSADMVQQILDMGYTRIPVFENKGPGGNPKKLNINKHIFGPDEEVKNVVALLFVKDLALLDPADQQNVMKIANVYNHEVRRVLEDMPLRTMLEEFKRGEYHMALVERLVEQEDKDPVYELCGLITLEDIIEEIIQCEIIDETDAVCDNVHRKKRQRKKNHDMSQIVNTAHAKCAVNIQLLAVTIQVMSTCHKVFSTTYILPTILEKLIRKNCKKVEATQFSCLKEAGIVQPKPAVLYTKGEFSNKFIMILSGRAVVTIGKEQMRLEAGPWHSFGTEVLDAMADAIDRSANHTTSRSTMSLNTEVTNNTIGFIPDFDAVILYECMFCEITASDLLLAYNSSQIMQNNSKVQVVRSNSRTSLIEEIPKETSTPTRNGSVKLRTVSESETVKLLPKNDTCHFKKIYDTNAEENEDEQEQEQEEEEEKE</sequence>
<organism evidence="15 16">
    <name type="scientific">Caenorhabditis nigoni</name>
    <dbReference type="NCBI Taxonomy" id="1611254"/>
    <lineage>
        <taxon>Eukaryota</taxon>
        <taxon>Metazoa</taxon>
        <taxon>Ecdysozoa</taxon>
        <taxon>Nematoda</taxon>
        <taxon>Chromadorea</taxon>
        <taxon>Rhabditida</taxon>
        <taxon>Rhabditina</taxon>
        <taxon>Rhabditomorpha</taxon>
        <taxon>Rhabditoidea</taxon>
        <taxon>Rhabditidae</taxon>
        <taxon>Peloderinae</taxon>
        <taxon>Caenorhabditis</taxon>
    </lineage>
</organism>
<dbReference type="AlphaFoldDB" id="A0A2G5SR95"/>
<evidence type="ECO:0000313" key="16">
    <source>
        <dbReference type="Proteomes" id="UP000230233"/>
    </source>
</evidence>
<name>A0A2G5SR95_9PELO</name>
<keyword evidence="4" id="KW-0677">Repeat</keyword>
<evidence type="ECO:0000256" key="7">
    <source>
        <dbReference type="ARBA" id="ARBA00023136"/>
    </source>
</evidence>
<evidence type="ECO:0000259" key="13">
    <source>
        <dbReference type="PROSITE" id="PS51371"/>
    </source>
</evidence>
<evidence type="ECO:0000256" key="5">
    <source>
        <dbReference type="ARBA" id="ARBA00022989"/>
    </source>
</evidence>
<keyword evidence="8" id="KW-0325">Glycoprotein</keyword>
<dbReference type="GO" id="GO:0008340">
    <property type="term" value="P:determination of adult lifespan"/>
    <property type="evidence" value="ECO:0007669"/>
    <property type="project" value="UniProtKB-ARBA"/>
</dbReference>
<comment type="caution">
    <text evidence="15">The sequence shown here is derived from an EMBL/GenBank/DDBJ whole genome shotgun (WGS) entry which is preliminary data.</text>
</comment>
<evidence type="ECO:0000256" key="9">
    <source>
        <dbReference type="PROSITE-ProRule" id="PRU00703"/>
    </source>
</evidence>
<dbReference type="InterPro" id="IPR044751">
    <property type="entry name" value="Ion_transp-like_CBS"/>
</dbReference>
<dbReference type="Proteomes" id="UP000230233">
    <property type="component" value="Chromosome X"/>
</dbReference>
<dbReference type="GO" id="GO:0010960">
    <property type="term" value="P:magnesium ion homeostasis"/>
    <property type="evidence" value="ECO:0007669"/>
    <property type="project" value="InterPro"/>
</dbReference>
<dbReference type="GO" id="GO:0022857">
    <property type="term" value="F:transmembrane transporter activity"/>
    <property type="evidence" value="ECO:0007669"/>
    <property type="project" value="UniProtKB-UniRule"/>
</dbReference>
<proteinExistence type="inferred from homology"/>
<dbReference type="SUPFAM" id="SSF54631">
    <property type="entry name" value="CBS-domain pair"/>
    <property type="match status" value="1"/>
</dbReference>
<comment type="subcellular location">
    <subcellularLocation>
        <location evidence="11">Cell membrane</location>
        <topology evidence="11">Multi-pass membrane protein</topology>
    </subcellularLocation>
    <subcellularLocation>
        <location evidence="1">Membrane</location>
        <topology evidence="1">Multi-pass membrane protein</topology>
    </subcellularLocation>
</comment>
<keyword evidence="6" id="KW-0813">Transport</keyword>
<feature type="domain" description="CNNM transmembrane" evidence="14">
    <location>
        <begin position="212"/>
        <end position="392"/>
    </location>
</feature>
<keyword evidence="16" id="KW-1185">Reference proteome</keyword>
<keyword evidence="6" id="KW-0406">Ion transport</keyword>
<feature type="transmembrane region" description="Helical" evidence="11">
    <location>
        <begin position="273"/>
        <end position="291"/>
    </location>
</feature>
<dbReference type="CDD" id="cd04590">
    <property type="entry name" value="CBS_pair_CorC_HlyC_assoc"/>
    <property type="match status" value="1"/>
</dbReference>
<dbReference type="PROSITE" id="PS51846">
    <property type="entry name" value="CNNM"/>
    <property type="match status" value="1"/>
</dbReference>
<dbReference type="Pfam" id="PF25562">
    <property type="entry name" value="CNBH_CNNM2_C"/>
    <property type="match status" value="1"/>
</dbReference>
<dbReference type="GO" id="GO:0006811">
    <property type="term" value="P:monoatomic ion transport"/>
    <property type="evidence" value="ECO:0007669"/>
    <property type="project" value="UniProtKB-KW"/>
</dbReference>
<evidence type="ECO:0000259" key="14">
    <source>
        <dbReference type="PROSITE" id="PS51846"/>
    </source>
</evidence>
<dbReference type="InterPro" id="IPR045095">
    <property type="entry name" value="ACDP"/>
</dbReference>
<dbReference type="PROSITE" id="PS51371">
    <property type="entry name" value="CBS"/>
    <property type="match status" value="1"/>
</dbReference>
<feature type="domain" description="CBS" evidence="13">
    <location>
        <begin position="501"/>
        <end position="567"/>
    </location>
</feature>
<feature type="transmembrane region" description="Helical" evidence="11">
    <location>
        <begin position="329"/>
        <end position="350"/>
    </location>
</feature>
<feature type="transmembrane region" description="Helical" evidence="11">
    <location>
        <begin position="217"/>
        <end position="240"/>
    </location>
</feature>
<evidence type="ECO:0000256" key="2">
    <source>
        <dbReference type="ARBA" id="ARBA00010484"/>
    </source>
</evidence>
<dbReference type="GO" id="GO:0005886">
    <property type="term" value="C:plasma membrane"/>
    <property type="evidence" value="ECO:0007669"/>
    <property type="project" value="UniProtKB-SubCell"/>
</dbReference>
<feature type="compositionally biased region" description="Acidic residues" evidence="12">
    <location>
        <begin position="832"/>
        <end position="851"/>
    </location>
</feature>
<comment type="similarity">
    <text evidence="2 11">Belongs to the ACDP family.</text>
</comment>
<dbReference type="PANTHER" id="PTHR12064">
    <property type="entry name" value="METAL TRANSPORTER CNNM"/>
    <property type="match status" value="1"/>
</dbReference>
<feature type="transmembrane region" description="Helical" evidence="11">
    <location>
        <begin position="297"/>
        <end position="317"/>
    </location>
</feature>
<keyword evidence="9" id="KW-0129">CBS domain</keyword>
<evidence type="ECO:0000256" key="8">
    <source>
        <dbReference type="ARBA" id="ARBA00023180"/>
    </source>
</evidence>
<accession>A0A2G5SR95</accession>
<comment type="function">
    <text evidence="11">Metal transporter.</text>
</comment>
<dbReference type="PANTHER" id="PTHR12064:SF94">
    <property type="entry name" value="UNEXTENDED PROTEIN"/>
    <property type="match status" value="1"/>
</dbReference>
<evidence type="ECO:0000256" key="12">
    <source>
        <dbReference type="SAM" id="MobiDB-lite"/>
    </source>
</evidence>
<dbReference type="EMBL" id="PDUG01000006">
    <property type="protein sequence ID" value="PIC17600.1"/>
    <property type="molecule type" value="Genomic_DNA"/>
</dbReference>
<evidence type="ECO:0000256" key="11">
    <source>
        <dbReference type="RuleBase" id="RU369091"/>
    </source>
</evidence>
<evidence type="ECO:0000256" key="3">
    <source>
        <dbReference type="ARBA" id="ARBA00022692"/>
    </source>
</evidence>
<evidence type="ECO:0000256" key="6">
    <source>
        <dbReference type="ARBA" id="ARBA00023065"/>
    </source>
</evidence>